<dbReference type="AlphaFoldDB" id="A0A4Q1CJ79"/>
<dbReference type="Gene3D" id="3.40.50.720">
    <property type="entry name" value="NAD(P)-binding Rossmann-like Domain"/>
    <property type="match status" value="1"/>
</dbReference>
<dbReference type="Proteomes" id="UP000290204">
    <property type="component" value="Unassembled WGS sequence"/>
</dbReference>
<dbReference type="InterPro" id="IPR001509">
    <property type="entry name" value="Epimerase_deHydtase"/>
</dbReference>
<dbReference type="EMBL" id="SDHW01000002">
    <property type="protein sequence ID" value="RXK60387.1"/>
    <property type="molecule type" value="Genomic_DNA"/>
</dbReference>
<organism evidence="2 3">
    <name type="scientific">Lacibacter luteus</name>
    <dbReference type="NCBI Taxonomy" id="2508719"/>
    <lineage>
        <taxon>Bacteria</taxon>
        <taxon>Pseudomonadati</taxon>
        <taxon>Bacteroidota</taxon>
        <taxon>Chitinophagia</taxon>
        <taxon>Chitinophagales</taxon>
        <taxon>Chitinophagaceae</taxon>
        <taxon>Lacibacter</taxon>
    </lineage>
</organism>
<sequence length="329" mass="37133">MVFVTGGAGLVGSALLKQLLQEKQGPIKALYRTSIPLLLSEEEKQQIEWIKGDVLDVNLLDEIMQNCDEVYHCAAVVSYHSSRREQMYKINIEGTANMVNMALQNNIRKFIHVSSVAAIGRLREGEQITEKTEWTEETNNSHYGKTKFLSEMEVWRGIGEGLNAAIVNPSVILGESNWENGSVAIFKKIYNQFPWYSQGGTGFVDAKDVAAVMISLMKSDITAERFLLSAEHLSFQELFTKIAAGFGVRAPQRLAKPWMGNLVWRMEALKAMFSNKEPLLTKETASTAQVKTFYDASKVQQLLPGFSFTPVDETIERTCKWLKEYYHLD</sequence>
<feature type="domain" description="NAD-dependent epimerase/dehydratase" evidence="1">
    <location>
        <begin position="2"/>
        <end position="219"/>
    </location>
</feature>
<protein>
    <submittedName>
        <fullName evidence="2">NAD-dependent epimerase/dehydratase family protein</fullName>
    </submittedName>
</protein>
<dbReference type="PANTHER" id="PTHR48079:SF6">
    <property type="entry name" value="NAD(P)-BINDING DOMAIN-CONTAINING PROTEIN-RELATED"/>
    <property type="match status" value="1"/>
</dbReference>
<evidence type="ECO:0000259" key="1">
    <source>
        <dbReference type="Pfam" id="PF01370"/>
    </source>
</evidence>
<dbReference type="GO" id="GO:0005737">
    <property type="term" value="C:cytoplasm"/>
    <property type="evidence" value="ECO:0007669"/>
    <property type="project" value="TreeGrafter"/>
</dbReference>
<evidence type="ECO:0000313" key="2">
    <source>
        <dbReference type="EMBL" id="RXK60387.1"/>
    </source>
</evidence>
<comment type="caution">
    <text evidence="2">The sequence shown here is derived from an EMBL/GenBank/DDBJ whole genome shotgun (WGS) entry which is preliminary data.</text>
</comment>
<dbReference type="OrthoDB" id="596910at2"/>
<reference evidence="2 3" key="1">
    <citation type="submission" date="2019-01" db="EMBL/GenBank/DDBJ databases">
        <title>Lacibacter sp. strain TTM-7.</title>
        <authorList>
            <person name="Chen W.-M."/>
        </authorList>
    </citation>
    <scope>NUCLEOTIDE SEQUENCE [LARGE SCALE GENOMIC DNA]</scope>
    <source>
        <strain evidence="2 3">TTM-7</strain>
    </source>
</reference>
<dbReference type="PANTHER" id="PTHR48079">
    <property type="entry name" value="PROTEIN YEEZ"/>
    <property type="match status" value="1"/>
</dbReference>
<keyword evidence="3" id="KW-1185">Reference proteome</keyword>
<evidence type="ECO:0000313" key="3">
    <source>
        <dbReference type="Proteomes" id="UP000290204"/>
    </source>
</evidence>
<dbReference type="RefSeq" id="WP_129130347.1">
    <property type="nucleotide sequence ID" value="NZ_SDHW01000002.1"/>
</dbReference>
<dbReference type="GO" id="GO:0004029">
    <property type="term" value="F:aldehyde dehydrogenase (NAD+) activity"/>
    <property type="evidence" value="ECO:0007669"/>
    <property type="project" value="TreeGrafter"/>
</dbReference>
<dbReference type="InterPro" id="IPR051783">
    <property type="entry name" value="NAD(P)-dependent_oxidoreduct"/>
</dbReference>
<accession>A0A4Q1CJ79</accession>
<gene>
    <name evidence="2" type="ORF">ESA94_07915</name>
</gene>
<dbReference type="Pfam" id="PF01370">
    <property type="entry name" value="Epimerase"/>
    <property type="match status" value="1"/>
</dbReference>
<proteinExistence type="predicted"/>
<dbReference type="SUPFAM" id="SSF51735">
    <property type="entry name" value="NAD(P)-binding Rossmann-fold domains"/>
    <property type="match status" value="1"/>
</dbReference>
<name>A0A4Q1CJ79_9BACT</name>
<dbReference type="InterPro" id="IPR036291">
    <property type="entry name" value="NAD(P)-bd_dom_sf"/>
</dbReference>